<organism evidence="1 2">
    <name type="scientific">Gigaspora rosea</name>
    <dbReference type="NCBI Taxonomy" id="44941"/>
    <lineage>
        <taxon>Eukaryota</taxon>
        <taxon>Fungi</taxon>
        <taxon>Fungi incertae sedis</taxon>
        <taxon>Mucoromycota</taxon>
        <taxon>Glomeromycotina</taxon>
        <taxon>Glomeromycetes</taxon>
        <taxon>Diversisporales</taxon>
        <taxon>Gigasporaceae</taxon>
        <taxon>Gigaspora</taxon>
    </lineage>
</organism>
<proteinExistence type="predicted"/>
<keyword evidence="2" id="KW-1185">Reference proteome</keyword>
<protein>
    <recommendedName>
        <fullName evidence="3">Fungal-type protein kinase domain-containing protein</fullName>
    </recommendedName>
</protein>
<evidence type="ECO:0008006" key="3">
    <source>
        <dbReference type="Google" id="ProtNLM"/>
    </source>
</evidence>
<evidence type="ECO:0000313" key="1">
    <source>
        <dbReference type="EMBL" id="RIB01066.1"/>
    </source>
</evidence>
<sequence>MLHDLLKEIFRDSIFELFWANSESASSKSRRCNNKENSRGKKPDFKLLLNTNDEILFGEVKSPKCKNSSLIHQDLLKLANFQSGTLDELIKKYGNRIGMVSFEVWICGMQIRIYQMDLEYDGLYRMYLVADVVLPIQKSQFISLVPILETLYNLKVSDH</sequence>
<dbReference type="OrthoDB" id="2429771at2759"/>
<dbReference type="AlphaFoldDB" id="A0A397U1W3"/>
<reference evidence="1 2" key="1">
    <citation type="submission" date="2018-06" db="EMBL/GenBank/DDBJ databases">
        <title>Comparative genomics reveals the genomic features of Rhizophagus irregularis, R. cerebriforme, R. diaphanum and Gigaspora rosea, and their symbiotic lifestyle signature.</title>
        <authorList>
            <person name="Morin E."/>
            <person name="San Clemente H."/>
            <person name="Chen E.C.H."/>
            <person name="De La Providencia I."/>
            <person name="Hainaut M."/>
            <person name="Kuo A."/>
            <person name="Kohler A."/>
            <person name="Murat C."/>
            <person name="Tang N."/>
            <person name="Roy S."/>
            <person name="Loubradou J."/>
            <person name="Henrissat B."/>
            <person name="Grigoriev I.V."/>
            <person name="Corradi N."/>
            <person name="Roux C."/>
            <person name="Martin F.M."/>
        </authorList>
    </citation>
    <scope>NUCLEOTIDE SEQUENCE [LARGE SCALE GENOMIC DNA]</scope>
    <source>
        <strain evidence="1 2">DAOM 194757</strain>
    </source>
</reference>
<dbReference type="EMBL" id="QKWP01003355">
    <property type="protein sequence ID" value="RIB01066.1"/>
    <property type="molecule type" value="Genomic_DNA"/>
</dbReference>
<accession>A0A397U1W3</accession>
<evidence type="ECO:0000313" key="2">
    <source>
        <dbReference type="Proteomes" id="UP000266673"/>
    </source>
</evidence>
<gene>
    <name evidence="1" type="ORF">C2G38_1052741</name>
</gene>
<comment type="caution">
    <text evidence="1">The sequence shown here is derived from an EMBL/GenBank/DDBJ whole genome shotgun (WGS) entry which is preliminary data.</text>
</comment>
<name>A0A397U1W3_9GLOM</name>
<dbReference type="Proteomes" id="UP000266673">
    <property type="component" value="Unassembled WGS sequence"/>
</dbReference>